<evidence type="ECO:0000256" key="1">
    <source>
        <dbReference type="SAM" id="Phobius"/>
    </source>
</evidence>
<proteinExistence type="predicted"/>
<keyword evidence="1" id="KW-0812">Transmembrane</keyword>
<protein>
    <submittedName>
        <fullName evidence="2">Uncharacterized protein</fullName>
    </submittedName>
</protein>
<comment type="caution">
    <text evidence="2">The sequence shown here is derived from an EMBL/GenBank/DDBJ whole genome shotgun (WGS) entry which is preliminary data.</text>
</comment>
<feature type="transmembrane region" description="Helical" evidence="1">
    <location>
        <begin position="43"/>
        <end position="66"/>
    </location>
</feature>
<sequence>MGQIGHYSVPFLFAGVAIQHFYFSVGSPSIFKTTEVGISLQVVLNSCVVVVVMWLDSFLFFTWKWIAVVSVKSREEYFLVLQQTNIKPNLLTNRVALVTSITIRVKTNIEASVQISCIHN</sequence>
<accession>A0ABR2GAG6</accession>
<reference evidence="2 3" key="1">
    <citation type="journal article" date="2024" name="G3 (Bethesda)">
        <title>Genome assembly of Hibiscus sabdariffa L. provides insights into metabolisms of medicinal natural products.</title>
        <authorList>
            <person name="Kim T."/>
        </authorList>
    </citation>
    <scope>NUCLEOTIDE SEQUENCE [LARGE SCALE GENOMIC DNA]</scope>
    <source>
        <strain evidence="2">TK-2024</strain>
        <tissue evidence="2">Old leaves</tissue>
    </source>
</reference>
<keyword evidence="1" id="KW-1133">Transmembrane helix</keyword>
<keyword evidence="3" id="KW-1185">Reference proteome</keyword>
<evidence type="ECO:0000313" key="2">
    <source>
        <dbReference type="EMBL" id="KAK8599894.1"/>
    </source>
</evidence>
<name>A0ABR2GAG6_9ROSI</name>
<dbReference type="Proteomes" id="UP001472677">
    <property type="component" value="Unassembled WGS sequence"/>
</dbReference>
<gene>
    <name evidence="2" type="ORF">V6N12_049763</name>
</gene>
<evidence type="ECO:0000313" key="3">
    <source>
        <dbReference type="Proteomes" id="UP001472677"/>
    </source>
</evidence>
<keyword evidence="1" id="KW-0472">Membrane</keyword>
<organism evidence="2 3">
    <name type="scientific">Hibiscus sabdariffa</name>
    <name type="common">roselle</name>
    <dbReference type="NCBI Taxonomy" id="183260"/>
    <lineage>
        <taxon>Eukaryota</taxon>
        <taxon>Viridiplantae</taxon>
        <taxon>Streptophyta</taxon>
        <taxon>Embryophyta</taxon>
        <taxon>Tracheophyta</taxon>
        <taxon>Spermatophyta</taxon>
        <taxon>Magnoliopsida</taxon>
        <taxon>eudicotyledons</taxon>
        <taxon>Gunneridae</taxon>
        <taxon>Pentapetalae</taxon>
        <taxon>rosids</taxon>
        <taxon>malvids</taxon>
        <taxon>Malvales</taxon>
        <taxon>Malvaceae</taxon>
        <taxon>Malvoideae</taxon>
        <taxon>Hibiscus</taxon>
    </lineage>
</organism>
<feature type="transmembrane region" description="Helical" evidence="1">
    <location>
        <begin position="7"/>
        <end position="23"/>
    </location>
</feature>
<dbReference type="EMBL" id="JBBPBM010000001">
    <property type="protein sequence ID" value="KAK8599894.1"/>
    <property type="molecule type" value="Genomic_DNA"/>
</dbReference>